<dbReference type="GO" id="GO:0032993">
    <property type="term" value="C:protein-DNA complex"/>
    <property type="evidence" value="ECO:0007669"/>
    <property type="project" value="TreeGrafter"/>
</dbReference>
<evidence type="ECO:0000256" key="2">
    <source>
        <dbReference type="ARBA" id="ARBA00023015"/>
    </source>
</evidence>
<dbReference type="Pfam" id="PF00126">
    <property type="entry name" value="HTH_1"/>
    <property type="match status" value="1"/>
</dbReference>
<keyword evidence="3" id="KW-0238">DNA-binding</keyword>
<dbReference type="InterPro" id="IPR000847">
    <property type="entry name" value="LysR_HTH_N"/>
</dbReference>
<reference evidence="6" key="1">
    <citation type="submission" date="2020-08" db="EMBL/GenBank/DDBJ databases">
        <title>Genome public.</title>
        <authorList>
            <person name="Liu C."/>
            <person name="Sun Q."/>
        </authorList>
    </citation>
    <scope>NUCLEOTIDE SEQUENCE</scope>
    <source>
        <strain evidence="6">NSJ-28</strain>
    </source>
</reference>
<evidence type="ECO:0000256" key="4">
    <source>
        <dbReference type="ARBA" id="ARBA00023163"/>
    </source>
</evidence>
<evidence type="ECO:0000256" key="1">
    <source>
        <dbReference type="ARBA" id="ARBA00009437"/>
    </source>
</evidence>
<dbReference type="Pfam" id="PF03466">
    <property type="entry name" value="LysR_substrate"/>
    <property type="match status" value="1"/>
</dbReference>
<gene>
    <name evidence="6" type="ORF">H8S45_07555</name>
</gene>
<dbReference type="FunFam" id="1.10.10.10:FF:000001">
    <property type="entry name" value="LysR family transcriptional regulator"/>
    <property type="match status" value="1"/>
</dbReference>
<dbReference type="CDD" id="cd05466">
    <property type="entry name" value="PBP2_LTTR_substrate"/>
    <property type="match status" value="1"/>
</dbReference>
<name>A0A923LVB0_9FIRM</name>
<protein>
    <submittedName>
        <fullName evidence="6">LysR family transcriptional regulator</fullName>
    </submittedName>
</protein>
<keyword evidence="4" id="KW-0804">Transcription</keyword>
<comment type="similarity">
    <text evidence="1">Belongs to the LysR transcriptional regulatory family.</text>
</comment>
<dbReference type="InterPro" id="IPR005119">
    <property type="entry name" value="LysR_subst-bd"/>
</dbReference>
<dbReference type="PANTHER" id="PTHR30346:SF28">
    <property type="entry name" value="HTH-TYPE TRANSCRIPTIONAL REGULATOR CYNR"/>
    <property type="match status" value="1"/>
</dbReference>
<evidence type="ECO:0000313" key="7">
    <source>
        <dbReference type="Proteomes" id="UP000606499"/>
    </source>
</evidence>
<dbReference type="PANTHER" id="PTHR30346">
    <property type="entry name" value="TRANSCRIPTIONAL DUAL REGULATOR HCAR-RELATED"/>
    <property type="match status" value="1"/>
</dbReference>
<dbReference type="Proteomes" id="UP000606499">
    <property type="component" value="Unassembled WGS sequence"/>
</dbReference>
<sequence>MTLNQLLYFQKIAAMGNMGKAAKALHISQPSLSVSISNLEKELNLSLFHRNGHNLELSAEGEQLLAHAEAILADLQAAQLHMQSLSANRDILIRIGCISPVLWEHLPRMVRAFLSRPENRKMKVEFITDNTVPLIAKLRDGYCDFLICSASDEDGLCQTELIAEPFVLLCPPDAYVPQSWEDLFACSVIGFQKQTAAYYEIYDMLKPYGIEPVYGHIAPDEASIASLVAHGFGYGICPHVSLLKNYNVQIAPLPLPNKGMVRRIYVTQLASRPPVGAAQRFLKYLMASAGPDKQEAPFTGALL</sequence>
<dbReference type="Gene3D" id="1.10.10.10">
    <property type="entry name" value="Winged helix-like DNA-binding domain superfamily/Winged helix DNA-binding domain"/>
    <property type="match status" value="1"/>
</dbReference>
<dbReference type="PRINTS" id="PR00039">
    <property type="entry name" value="HTHLYSR"/>
</dbReference>
<dbReference type="GO" id="GO:0003700">
    <property type="term" value="F:DNA-binding transcription factor activity"/>
    <property type="evidence" value="ECO:0007669"/>
    <property type="project" value="InterPro"/>
</dbReference>
<dbReference type="AlphaFoldDB" id="A0A923LVB0"/>
<dbReference type="InterPro" id="IPR036390">
    <property type="entry name" value="WH_DNA-bd_sf"/>
</dbReference>
<keyword evidence="7" id="KW-1185">Reference proteome</keyword>
<evidence type="ECO:0000256" key="3">
    <source>
        <dbReference type="ARBA" id="ARBA00023125"/>
    </source>
</evidence>
<dbReference type="SUPFAM" id="SSF53850">
    <property type="entry name" value="Periplasmic binding protein-like II"/>
    <property type="match status" value="1"/>
</dbReference>
<dbReference type="Gene3D" id="3.40.190.10">
    <property type="entry name" value="Periplasmic binding protein-like II"/>
    <property type="match status" value="2"/>
</dbReference>
<dbReference type="EMBL" id="JACOPL010000006">
    <property type="protein sequence ID" value="MBC5725313.1"/>
    <property type="molecule type" value="Genomic_DNA"/>
</dbReference>
<evidence type="ECO:0000259" key="5">
    <source>
        <dbReference type="PROSITE" id="PS50931"/>
    </source>
</evidence>
<proteinExistence type="inferred from homology"/>
<dbReference type="GO" id="GO:0003677">
    <property type="term" value="F:DNA binding"/>
    <property type="evidence" value="ECO:0007669"/>
    <property type="project" value="UniProtKB-KW"/>
</dbReference>
<dbReference type="InterPro" id="IPR036388">
    <property type="entry name" value="WH-like_DNA-bd_sf"/>
</dbReference>
<feature type="domain" description="HTH lysR-type" evidence="5">
    <location>
        <begin position="1"/>
        <end position="58"/>
    </location>
</feature>
<dbReference type="PROSITE" id="PS50931">
    <property type="entry name" value="HTH_LYSR"/>
    <property type="match status" value="1"/>
</dbReference>
<organism evidence="6 7">
    <name type="scientific">Agathobaculum faecis</name>
    <dbReference type="NCBI Taxonomy" id="2763013"/>
    <lineage>
        <taxon>Bacteria</taxon>
        <taxon>Bacillati</taxon>
        <taxon>Bacillota</taxon>
        <taxon>Clostridia</taxon>
        <taxon>Eubacteriales</taxon>
        <taxon>Butyricicoccaceae</taxon>
        <taxon>Agathobaculum</taxon>
    </lineage>
</organism>
<dbReference type="RefSeq" id="WP_107631760.1">
    <property type="nucleotide sequence ID" value="NZ_JACOPL010000006.1"/>
</dbReference>
<keyword evidence="2" id="KW-0805">Transcription regulation</keyword>
<dbReference type="SUPFAM" id="SSF46785">
    <property type="entry name" value="Winged helix' DNA-binding domain"/>
    <property type="match status" value="1"/>
</dbReference>
<comment type="caution">
    <text evidence="6">The sequence shown here is derived from an EMBL/GenBank/DDBJ whole genome shotgun (WGS) entry which is preliminary data.</text>
</comment>
<accession>A0A923LVB0</accession>
<evidence type="ECO:0000313" key="6">
    <source>
        <dbReference type="EMBL" id="MBC5725313.1"/>
    </source>
</evidence>